<proteinExistence type="predicted"/>
<dbReference type="Pfam" id="PF06209">
    <property type="entry name" value="COBRA1"/>
    <property type="match status" value="1"/>
</dbReference>
<feature type="domain" description="CCHC-type" evidence="3">
    <location>
        <begin position="648"/>
        <end position="663"/>
    </location>
</feature>
<dbReference type="EMBL" id="CAJGYM010000011">
    <property type="protein sequence ID" value="CAD6189647.1"/>
    <property type="molecule type" value="Genomic_DNA"/>
</dbReference>
<evidence type="ECO:0000256" key="1">
    <source>
        <dbReference type="PROSITE-ProRule" id="PRU00047"/>
    </source>
</evidence>
<keyword evidence="5" id="KW-1185">Reference proteome</keyword>
<dbReference type="AlphaFoldDB" id="A0A8S1H2S2"/>
<dbReference type="GO" id="GO:0008270">
    <property type="term" value="F:zinc ion binding"/>
    <property type="evidence" value="ECO:0007669"/>
    <property type="project" value="UniProtKB-KW"/>
</dbReference>
<dbReference type="Proteomes" id="UP000835052">
    <property type="component" value="Unassembled WGS sequence"/>
</dbReference>
<organism evidence="4 5">
    <name type="scientific">Caenorhabditis auriculariae</name>
    <dbReference type="NCBI Taxonomy" id="2777116"/>
    <lineage>
        <taxon>Eukaryota</taxon>
        <taxon>Metazoa</taxon>
        <taxon>Ecdysozoa</taxon>
        <taxon>Nematoda</taxon>
        <taxon>Chromadorea</taxon>
        <taxon>Rhabditida</taxon>
        <taxon>Rhabditina</taxon>
        <taxon>Rhabditomorpha</taxon>
        <taxon>Rhabditoidea</taxon>
        <taxon>Rhabditidae</taxon>
        <taxon>Peloderinae</taxon>
        <taxon>Caenorhabditis</taxon>
    </lineage>
</organism>
<feature type="region of interest" description="Disordered" evidence="2">
    <location>
        <begin position="675"/>
        <end position="708"/>
    </location>
</feature>
<sequence length="722" mass="82416">MNEPPNIAAELESLGFGVPGPSKIKQALSKTRKINTLINAIEKFQKENEIQMDQLRPALQLLDLHKIPRLEFHELAVNELTEKIKGRIGFLGDNPSEENTKKLEALLDKYLEIIKNDPLLYEDCAVSVKQQIWPGSPELFVSAVQPVIDDYLRKKHALICAVEQSRTNFFTFETTKARRTWPQLHEIVRMIGKREDIYDMFLNLIRKQYTDSQDVHLCSLRMEVLMLAHDNNAEKLMKADKCHDFAWCLDACVRDKHLETQQAAKLKNILDTIKETDIDHVVDMAMISNDVHVVHFLSTTLLKKLKDNAGAHLPREMPSVQLIIRILALGTNVKIICKTREIPTEMVDSIVFTKFLSSFAYMIVEDNIRSELLRLDTVETEDFHMEKLIQGPSSTVQTFLRNHAVAALLWFHYCLEMLPSKTKTGDVKGFMRYAGYLPNLYGKIASHGVWCHLLIHRLIYSHQFDPILSIDVRFHQLMLDEVLLGNIEMDEVVKYQLLRLVNQLGFIWGVPKCLEMLEQISPESAMVHYHSDLDQTLYRREFLTLCNKIDPNKAAEVKKMALRSKKFVRVAAKNRPQMSNPNLEPMPFRRQFGKGSVGSDPITATKFGGAGRSLSDLPASTPAPTYDPDAFVDASGAAIVKQVVTGACRKCGYPGHMTYQCRNFIQLKPDTSTKAYELSSTSSEESEDDETPLVIRRRQKEEEEEEKTQRIDVFILVVVVGF</sequence>
<keyword evidence="1" id="KW-0863">Zinc-finger</keyword>
<dbReference type="InterPro" id="IPR010405">
    <property type="entry name" value="COBRA1"/>
</dbReference>
<reference evidence="4" key="1">
    <citation type="submission" date="2020-10" db="EMBL/GenBank/DDBJ databases">
        <authorList>
            <person name="Kikuchi T."/>
        </authorList>
    </citation>
    <scope>NUCLEOTIDE SEQUENCE</scope>
    <source>
        <strain evidence="4">NKZ352</strain>
    </source>
</reference>
<evidence type="ECO:0000313" key="5">
    <source>
        <dbReference type="Proteomes" id="UP000835052"/>
    </source>
</evidence>
<dbReference type="InterPro" id="IPR001878">
    <property type="entry name" value="Znf_CCHC"/>
</dbReference>
<evidence type="ECO:0000313" key="4">
    <source>
        <dbReference type="EMBL" id="CAD6189647.1"/>
    </source>
</evidence>
<gene>
    <name evidence="4" type="ORF">CAUJ_LOCUS5566</name>
</gene>
<protein>
    <recommendedName>
        <fullName evidence="3">CCHC-type domain-containing protein</fullName>
    </recommendedName>
</protein>
<comment type="caution">
    <text evidence="4">The sequence shown here is derived from an EMBL/GenBank/DDBJ whole genome shotgun (WGS) entry which is preliminary data.</text>
</comment>
<keyword evidence="1" id="KW-0479">Metal-binding</keyword>
<keyword evidence="1" id="KW-0862">Zinc</keyword>
<name>A0A8S1H2S2_9PELO</name>
<dbReference type="Pfam" id="PF13917">
    <property type="entry name" value="zf-CCHC_3"/>
    <property type="match status" value="1"/>
</dbReference>
<evidence type="ECO:0000256" key="2">
    <source>
        <dbReference type="SAM" id="MobiDB-lite"/>
    </source>
</evidence>
<accession>A0A8S1H2S2</accession>
<dbReference type="GO" id="GO:0034244">
    <property type="term" value="P:negative regulation of transcription elongation by RNA polymerase II"/>
    <property type="evidence" value="ECO:0007669"/>
    <property type="project" value="TreeGrafter"/>
</dbReference>
<dbReference type="PROSITE" id="PS50158">
    <property type="entry name" value="ZF_CCHC"/>
    <property type="match status" value="1"/>
</dbReference>
<evidence type="ECO:0000259" key="3">
    <source>
        <dbReference type="PROSITE" id="PS50158"/>
    </source>
</evidence>
<dbReference type="PANTHER" id="PTHR13503">
    <property type="entry name" value="NEGATIVE ELONGATION FACTOR COMPLEX MEMBER B"/>
    <property type="match status" value="1"/>
</dbReference>
<dbReference type="OrthoDB" id="5548359at2759"/>
<dbReference type="GO" id="GO:0003676">
    <property type="term" value="F:nucleic acid binding"/>
    <property type="evidence" value="ECO:0007669"/>
    <property type="project" value="InterPro"/>
</dbReference>
<dbReference type="PANTHER" id="PTHR13503:SF3">
    <property type="entry name" value="NEGATIVE ELONGATION FACTOR B"/>
    <property type="match status" value="1"/>
</dbReference>
<dbReference type="GO" id="GO:0032021">
    <property type="term" value="C:NELF complex"/>
    <property type="evidence" value="ECO:0007669"/>
    <property type="project" value="TreeGrafter"/>
</dbReference>